<evidence type="ECO:0000256" key="1">
    <source>
        <dbReference type="ARBA" id="ARBA00004370"/>
    </source>
</evidence>
<name>A0A0U1LVR8_TALIS</name>
<evidence type="ECO:0000256" key="2">
    <source>
        <dbReference type="ARBA" id="ARBA00022617"/>
    </source>
</evidence>
<dbReference type="GO" id="GO:0016020">
    <property type="term" value="C:membrane"/>
    <property type="evidence" value="ECO:0007669"/>
    <property type="project" value="UniProtKB-SubCell"/>
</dbReference>
<dbReference type="InterPro" id="IPR050668">
    <property type="entry name" value="Cytochrome_b5"/>
</dbReference>
<evidence type="ECO:0000256" key="4">
    <source>
        <dbReference type="ARBA" id="ARBA00022723"/>
    </source>
</evidence>
<evidence type="ECO:0000256" key="8">
    <source>
        <dbReference type="RuleBase" id="RU362121"/>
    </source>
</evidence>
<dbReference type="Pfam" id="PF00173">
    <property type="entry name" value="Cyt-b5"/>
    <property type="match status" value="1"/>
</dbReference>
<evidence type="ECO:0000259" key="9">
    <source>
        <dbReference type="PROSITE" id="PS50255"/>
    </source>
</evidence>
<keyword evidence="3 8" id="KW-0812">Transmembrane</keyword>
<feature type="transmembrane region" description="Helical" evidence="8">
    <location>
        <begin position="108"/>
        <end position="125"/>
    </location>
</feature>
<sequence>MESFTLQQLAQHHTREGAWITINGNVYDVTRYLDDHPGGRDLLLEVAGKDATEEFDYVDHSDDAREKLETLRIGTLSEWVKKPTRIFTETVLKPPTNPKPSRPRAKNSILAAVCGIALLGYFWSLPEVKNVNAGYEFWSIVTLAATVVIGGVAAAFVRKKLFDHGKRTFQYPPYYFYPLHAE</sequence>
<dbReference type="SMART" id="SM01117">
    <property type="entry name" value="Cyt-b5"/>
    <property type="match status" value="1"/>
</dbReference>
<accession>A0A0U1LVR8</accession>
<dbReference type="Gene3D" id="3.10.120.10">
    <property type="entry name" value="Cytochrome b5-like heme/steroid binding domain"/>
    <property type="match status" value="1"/>
</dbReference>
<dbReference type="Proteomes" id="UP000054383">
    <property type="component" value="Unassembled WGS sequence"/>
</dbReference>
<comment type="caution">
    <text evidence="8">Lacks conserved residue(s) required for the propagation of feature annotation.</text>
</comment>
<comment type="similarity">
    <text evidence="7 8">Belongs to the cytochrome b5 family.</text>
</comment>
<feature type="domain" description="Cytochrome b5 heme-binding" evidence="9">
    <location>
        <begin position="1"/>
        <end position="77"/>
    </location>
</feature>
<keyword evidence="2 8" id="KW-0349">Heme</keyword>
<organism evidence="10 11">
    <name type="scientific">Talaromyces islandicus</name>
    <name type="common">Penicillium islandicum</name>
    <dbReference type="NCBI Taxonomy" id="28573"/>
    <lineage>
        <taxon>Eukaryota</taxon>
        <taxon>Fungi</taxon>
        <taxon>Dikarya</taxon>
        <taxon>Ascomycota</taxon>
        <taxon>Pezizomycotina</taxon>
        <taxon>Eurotiomycetes</taxon>
        <taxon>Eurotiomycetidae</taxon>
        <taxon>Eurotiales</taxon>
        <taxon>Trichocomaceae</taxon>
        <taxon>Talaromyces</taxon>
        <taxon>Talaromyces sect. Islandici</taxon>
    </lineage>
</organism>
<dbReference type="PANTHER" id="PTHR19359">
    <property type="entry name" value="CYTOCHROME B5"/>
    <property type="match status" value="1"/>
</dbReference>
<dbReference type="InterPro" id="IPR018506">
    <property type="entry name" value="Cyt_B5_heme-BS"/>
</dbReference>
<evidence type="ECO:0000256" key="3">
    <source>
        <dbReference type="ARBA" id="ARBA00022692"/>
    </source>
</evidence>
<feature type="transmembrane region" description="Helical" evidence="8">
    <location>
        <begin position="137"/>
        <end position="157"/>
    </location>
</feature>
<dbReference type="PANTHER" id="PTHR19359:SF14">
    <property type="entry name" value="CYTOCHROME B5 A"/>
    <property type="match status" value="1"/>
</dbReference>
<dbReference type="SUPFAM" id="SSF55856">
    <property type="entry name" value="Cytochrome b5-like heme/steroid binding domain"/>
    <property type="match status" value="1"/>
</dbReference>
<dbReference type="InterPro" id="IPR036400">
    <property type="entry name" value="Cyt_B5-like_heme/steroid_sf"/>
</dbReference>
<keyword evidence="5 8" id="KW-0408">Iron</keyword>
<proteinExistence type="inferred from homology"/>
<dbReference type="AlphaFoldDB" id="A0A0U1LVR8"/>
<reference evidence="10 11" key="1">
    <citation type="submission" date="2015-04" db="EMBL/GenBank/DDBJ databases">
        <authorList>
            <person name="Syromyatnikov M.Y."/>
            <person name="Popov V.N."/>
        </authorList>
    </citation>
    <scope>NUCLEOTIDE SEQUENCE [LARGE SCALE GENOMIC DNA]</scope>
    <source>
        <strain evidence="10">WF-38-12</strain>
    </source>
</reference>
<dbReference type="STRING" id="28573.A0A0U1LVR8"/>
<dbReference type="OMA" id="GAWITIN"/>
<dbReference type="GO" id="GO:0020037">
    <property type="term" value="F:heme binding"/>
    <property type="evidence" value="ECO:0007669"/>
    <property type="project" value="UniProtKB-UniRule"/>
</dbReference>
<dbReference type="InterPro" id="IPR001199">
    <property type="entry name" value="Cyt_B5-like_heme/steroid-bd"/>
</dbReference>
<keyword evidence="11" id="KW-1185">Reference proteome</keyword>
<dbReference type="PROSITE" id="PS50255">
    <property type="entry name" value="CYTOCHROME_B5_2"/>
    <property type="match status" value="1"/>
</dbReference>
<evidence type="ECO:0000313" key="10">
    <source>
        <dbReference type="EMBL" id="CRG86670.1"/>
    </source>
</evidence>
<dbReference type="EMBL" id="CVMT01000002">
    <property type="protein sequence ID" value="CRG86670.1"/>
    <property type="molecule type" value="Genomic_DNA"/>
</dbReference>
<comment type="subcellular location">
    <subcellularLocation>
        <location evidence="1">Membrane</location>
    </subcellularLocation>
</comment>
<evidence type="ECO:0000256" key="5">
    <source>
        <dbReference type="ARBA" id="ARBA00023004"/>
    </source>
</evidence>
<protein>
    <recommendedName>
        <fullName evidence="9">Cytochrome b5 heme-binding domain-containing protein</fullName>
    </recommendedName>
</protein>
<evidence type="ECO:0000313" key="11">
    <source>
        <dbReference type="Proteomes" id="UP000054383"/>
    </source>
</evidence>
<keyword evidence="4 8" id="KW-0479">Metal-binding</keyword>
<evidence type="ECO:0000256" key="6">
    <source>
        <dbReference type="ARBA" id="ARBA00023136"/>
    </source>
</evidence>
<keyword evidence="6 8" id="KW-0472">Membrane</keyword>
<dbReference type="OrthoDB" id="260519at2759"/>
<gene>
    <name evidence="10" type="ORF">PISL3812_03680</name>
</gene>
<dbReference type="FunFam" id="3.10.120.10:FF:000002">
    <property type="entry name" value="Cytochrome b5 type B"/>
    <property type="match status" value="1"/>
</dbReference>
<dbReference type="PRINTS" id="PR00363">
    <property type="entry name" value="CYTOCHROMEB5"/>
</dbReference>
<dbReference type="PROSITE" id="PS00191">
    <property type="entry name" value="CYTOCHROME_B5_1"/>
    <property type="match status" value="1"/>
</dbReference>
<keyword evidence="8" id="KW-1133">Transmembrane helix</keyword>
<dbReference type="GO" id="GO:0046872">
    <property type="term" value="F:metal ion binding"/>
    <property type="evidence" value="ECO:0007669"/>
    <property type="project" value="UniProtKB-UniRule"/>
</dbReference>
<evidence type="ECO:0000256" key="7">
    <source>
        <dbReference type="ARBA" id="ARBA00038168"/>
    </source>
</evidence>